<dbReference type="InterPro" id="IPR036388">
    <property type="entry name" value="WH-like_DNA-bd_sf"/>
</dbReference>
<comment type="subcellular location">
    <subcellularLocation>
        <location evidence="1">Cytoplasm</location>
    </subcellularLocation>
</comment>
<keyword evidence="6 9" id="KW-0238">DNA-binding</keyword>
<organism evidence="12 13">
    <name type="scientific">Bacillus daqingensis</name>
    <dbReference type="NCBI Taxonomy" id="872396"/>
    <lineage>
        <taxon>Bacteria</taxon>
        <taxon>Bacillati</taxon>
        <taxon>Bacillota</taxon>
        <taxon>Bacilli</taxon>
        <taxon>Bacillales</taxon>
        <taxon>Bacillaceae</taxon>
        <taxon>Bacillus</taxon>
    </lineage>
</organism>
<gene>
    <name evidence="12" type="ORF">ACFO4L_12535</name>
</gene>
<evidence type="ECO:0000259" key="11">
    <source>
        <dbReference type="PROSITE" id="PS51755"/>
    </source>
</evidence>
<dbReference type="SUPFAM" id="SSF52172">
    <property type="entry name" value="CheY-like"/>
    <property type="match status" value="1"/>
</dbReference>
<dbReference type="PANTHER" id="PTHR48111">
    <property type="entry name" value="REGULATOR OF RPOS"/>
    <property type="match status" value="1"/>
</dbReference>
<dbReference type="InterPro" id="IPR001789">
    <property type="entry name" value="Sig_transdc_resp-reg_receiver"/>
</dbReference>
<evidence type="ECO:0000256" key="5">
    <source>
        <dbReference type="ARBA" id="ARBA00023015"/>
    </source>
</evidence>
<dbReference type="Gene3D" id="1.10.10.10">
    <property type="entry name" value="Winged helix-like DNA-binding domain superfamily/Winged helix DNA-binding domain"/>
    <property type="match status" value="1"/>
</dbReference>
<dbReference type="Gene3D" id="3.40.50.2300">
    <property type="match status" value="1"/>
</dbReference>
<dbReference type="EMBL" id="JBHSGK010000013">
    <property type="protein sequence ID" value="MFC4737421.1"/>
    <property type="molecule type" value="Genomic_DNA"/>
</dbReference>
<proteinExistence type="predicted"/>
<dbReference type="PROSITE" id="PS51755">
    <property type="entry name" value="OMPR_PHOB"/>
    <property type="match status" value="1"/>
</dbReference>
<dbReference type="SMART" id="SM00448">
    <property type="entry name" value="REC"/>
    <property type="match status" value="1"/>
</dbReference>
<keyword evidence="13" id="KW-1185">Reference proteome</keyword>
<evidence type="ECO:0000256" key="9">
    <source>
        <dbReference type="PROSITE-ProRule" id="PRU01091"/>
    </source>
</evidence>
<feature type="domain" description="OmpR/PhoB-type" evidence="11">
    <location>
        <begin position="136"/>
        <end position="235"/>
    </location>
</feature>
<dbReference type="SMART" id="SM00862">
    <property type="entry name" value="Trans_reg_C"/>
    <property type="match status" value="1"/>
</dbReference>
<evidence type="ECO:0000256" key="7">
    <source>
        <dbReference type="ARBA" id="ARBA00023163"/>
    </source>
</evidence>
<dbReference type="PANTHER" id="PTHR48111:SF40">
    <property type="entry name" value="PHOSPHATE REGULON TRANSCRIPTIONAL REGULATORY PROTEIN PHOB"/>
    <property type="match status" value="1"/>
</dbReference>
<keyword evidence="4" id="KW-0902">Two-component regulatory system</keyword>
<keyword evidence="7" id="KW-0804">Transcription</keyword>
<evidence type="ECO:0000256" key="2">
    <source>
        <dbReference type="ARBA" id="ARBA00022490"/>
    </source>
</evidence>
<dbReference type="CDD" id="cd00383">
    <property type="entry name" value="trans_reg_C"/>
    <property type="match status" value="1"/>
</dbReference>
<dbReference type="PROSITE" id="PS50110">
    <property type="entry name" value="RESPONSE_REGULATORY"/>
    <property type="match status" value="1"/>
</dbReference>
<name>A0ABV9NX15_9BACI</name>
<evidence type="ECO:0000256" key="3">
    <source>
        <dbReference type="ARBA" id="ARBA00022553"/>
    </source>
</evidence>
<comment type="caution">
    <text evidence="8">Lacks conserved residue(s) required for the propagation of feature annotation.</text>
</comment>
<dbReference type="Pfam" id="PF00072">
    <property type="entry name" value="Response_reg"/>
    <property type="match status" value="1"/>
</dbReference>
<dbReference type="Proteomes" id="UP001595896">
    <property type="component" value="Unassembled WGS sequence"/>
</dbReference>
<reference evidence="13" key="1">
    <citation type="journal article" date="2019" name="Int. J. Syst. Evol. Microbiol.">
        <title>The Global Catalogue of Microorganisms (GCM) 10K type strain sequencing project: providing services to taxonomists for standard genome sequencing and annotation.</title>
        <authorList>
            <consortium name="The Broad Institute Genomics Platform"/>
            <consortium name="The Broad Institute Genome Sequencing Center for Infectious Disease"/>
            <person name="Wu L."/>
            <person name="Ma J."/>
        </authorList>
    </citation>
    <scope>NUCLEOTIDE SEQUENCE [LARGE SCALE GENOMIC DNA]</scope>
    <source>
        <strain evidence="13">JCM 12165</strain>
    </source>
</reference>
<dbReference type="Pfam" id="PF00486">
    <property type="entry name" value="Trans_reg_C"/>
    <property type="match status" value="1"/>
</dbReference>
<evidence type="ECO:0000256" key="1">
    <source>
        <dbReference type="ARBA" id="ARBA00004496"/>
    </source>
</evidence>
<dbReference type="InterPro" id="IPR016032">
    <property type="entry name" value="Sig_transdc_resp-reg_C-effctor"/>
</dbReference>
<sequence length="246" mass="28509">MKERSVLILETNPDLLDKLKQSFSGGGFIVWTENSVREAEKTLLHRRPDGIVVSAVLDGDSGLDFCRHIRADQNWTPLIMLTESDDELDCVLSLELGADDYIRKPVRYKEVVARMKSVLRRGDLCCTLTQDETEPDMIIRNGRLLIDLNQHSVFVEEEWVEMTKREFELLLYLTQHPDRSFSRGDLLEAVSNVERDLDERIIDVFISRLRQKIEPNKRNPTYIKTVRGVGYMMRSQEQGRSRATHS</sequence>
<dbReference type="InterPro" id="IPR039420">
    <property type="entry name" value="WalR-like"/>
</dbReference>
<evidence type="ECO:0000259" key="10">
    <source>
        <dbReference type="PROSITE" id="PS50110"/>
    </source>
</evidence>
<comment type="caution">
    <text evidence="12">The sequence shown here is derived from an EMBL/GenBank/DDBJ whole genome shotgun (WGS) entry which is preliminary data.</text>
</comment>
<dbReference type="SUPFAM" id="SSF46894">
    <property type="entry name" value="C-terminal effector domain of the bipartite response regulators"/>
    <property type="match status" value="1"/>
</dbReference>
<evidence type="ECO:0000256" key="6">
    <source>
        <dbReference type="ARBA" id="ARBA00023125"/>
    </source>
</evidence>
<feature type="domain" description="Response regulatory" evidence="10">
    <location>
        <begin position="5"/>
        <end position="119"/>
    </location>
</feature>
<dbReference type="RefSeq" id="WP_377910018.1">
    <property type="nucleotide sequence ID" value="NZ_JBHSGK010000013.1"/>
</dbReference>
<evidence type="ECO:0000256" key="8">
    <source>
        <dbReference type="PROSITE-ProRule" id="PRU00169"/>
    </source>
</evidence>
<keyword evidence="2" id="KW-0963">Cytoplasm</keyword>
<evidence type="ECO:0000256" key="4">
    <source>
        <dbReference type="ARBA" id="ARBA00023012"/>
    </source>
</evidence>
<evidence type="ECO:0000313" key="13">
    <source>
        <dbReference type="Proteomes" id="UP001595896"/>
    </source>
</evidence>
<dbReference type="InterPro" id="IPR001867">
    <property type="entry name" value="OmpR/PhoB-type_DNA-bd"/>
</dbReference>
<dbReference type="InterPro" id="IPR011006">
    <property type="entry name" value="CheY-like_superfamily"/>
</dbReference>
<feature type="DNA-binding region" description="OmpR/PhoB-type" evidence="9">
    <location>
        <begin position="136"/>
        <end position="235"/>
    </location>
</feature>
<keyword evidence="5" id="KW-0805">Transcription regulation</keyword>
<evidence type="ECO:0000313" key="12">
    <source>
        <dbReference type="EMBL" id="MFC4737421.1"/>
    </source>
</evidence>
<keyword evidence="3" id="KW-0597">Phosphoprotein</keyword>
<protein>
    <submittedName>
        <fullName evidence="12">Response regulator transcription factor</fullName>
    </submittedName>
</protein>
<accession>A0ABV9NX15</accession>